<accession>A0ABW8CJW3</accession>
<evidence type="ECO:0000313" key="2">
    <source>
        <dbReference type="EMBL" id="MFI9106082.1"/>
    </source>
</evidence>
<reference evidence="2 3" key="1">
    <citation type="submission" date="2024-10" db="EMBL/GenBank/DDBJ databases">
        <title>The Natural Products Discovery Center: Release of the First 8490 Sequenced Strains for Exploring Actinobacteria Biosynthetic Diversity.</title>
        <authorList>
            <person name="Kalkreuter E."/>
            <person name="Kautsar S.A."/>
            <person name="Yang D."/>
            <person name="Bader C.D."/>
            <person name="Teijaro C.N."/>
            <person name="Fluegel L."/>
            <person name="Davis C.M."/>
            <person name="Simpson J.R."/>
            <person name="Lauterbach L."/>
            <person name="Steele A.D."/>
            <person name="Gui C."/>
            <person name="Meng S."/>
            <person name="Li G."/>
            <person name="Viehrig K."/>
            <person name="Ye F."/>
            <person name="Su P."/>
            <person name="Kiefer A.F."/>
            <person name="Nichols A."/>
            <person name="Cepeda A.J."/>
            <person name="Yan W."/>
            <person name="Fan B."/>
            <person name="Jiang Y."/>
            <person name="Adhikari A."/>
            <person name="Zheng C.-J."/>
            <person name="Schuster L."/>
            <person name="Cowan T.M."/>
            <person name="Smanski M.J."/>
            <person name="Chevrette M.G."/>
            <person name="De Carvalho L.P.S."/>
            <person name="Shen B."/>
        </authorList>
    </citation>
    <scope>NUCLEOTIDE SEQUENCE [LARGE SCALE GENOMIC DNA]</scope>
    <source>
        <strain evidence="2 3">NPDC053399</strain>
    </source>
</reference>
<dbReference type="Proteomes" id="UP001614394">
    <property type="component" value="Unassembled WGS sequence"/>
</dbReference>
<dbReference type="EMBL" id="JBITYG010000016">
    <property type="protein sequence ID" value="MFI9106082.1"/>
    <property type="molecule type" value="Genomic_DNA"/>
</dbReference>
<evidence type="ECO:0000313" key="3">
    <source>
        <dbReference type="Proteomes" id="UP001614394"/>
    </source>
</evidence>
<dbReference type="SUPFAM" id="SSF51905">
    <property type="entry name" value="FAD/NAD(P)-binding domain"/>
    <property type="match status" value="1"/>
</dbReference>
<dbReference type="InterPro" id="IPR002938">
    <property type="entry name" value="FAD-bd"/>
</dbReference>
<dbReference type="Gene3D" id="3.50.50.60">
    <property type="entry name" value="FAD/NAD(P)-binding domain"/>
    <property type="match status" value="1"/>
</dbReference>
<gene>
    <name evidence="2" type="ORF">ACIGXA_36820</name>
</gene>
<evidence type="ECO:0000259" key="1">
    <source>
        <dbReference type="Pfam" id="PF01494"/>
    </source>
</evidence>
<dbReference type="InterPro" id="IPR051704">
    <property type="entry name" value="FAD_aromatic-hydroxylase"/>
</dbReference>
<dbReference type="PANTHER" id="PTHR46865:SF2">
    <property type="entry name" value="MONOOXYGENASE"/>
    <property type="match status" value="1"/>
</dbReference>
<sequence length="387" mass="42201">MQSTTVLISGASIGGPALAYWLAEYGFEVTVVERAPAFRPGGQAVDVRGPALEVAERMGVLDELRGLATDMRGMSMVDATGKELYRSTEGTISGGDFATPDVEILRDDLCQVLFRAAADRVEYLFDDSIAALAQDAQGVHVTFENAAPRTFDLVVGADGLHSNTRRLAFGPESEYITHLDTYLSVFTAPNYLELDRWQVWLQGGTAGGAIMTARGNAELRVFAGFEAPEPVDYDYRDTEAQKKLVHDRLIDVGWEFPRALQYMWDAPDFHFDSMSQIHLDEWWRGRVVLVGDAGYCGSPMSGQGTSMALVGAYVLAGELKAAHGDHRIAYPAYQEALRGYVAENQQLALTNKARIAAETGAAQGEAIADIEVQDFGQVVNGLVLKDY</sequence>
<dbReference type="RefSeq" id="WP_399657276.1">
    <property type="nucleotide sequence ID" value="NZ_JBITYG010000016.1"/>
</dbReference>
<dbReference type="PRINTS" id="PR00420">
    <property type="entry name" value="RNGMNOXGNASE"/>
</dbReference>
<dbReference type="GO" id="GO:0004497">
    <property type="term" value="F:monooxygenase activity"/>
    <property type="evidence" value="ECO:0007669"/>
    <property type="project" value="UniProtKB-KW"/>
</dbReference>
<protein>
    <submittedName>
        <fullName evidence="2">FAD-dependent monooxygenase</fullName>
    </submittedName>
</protein>
<dbReference type="PANTHER" id="PTHR46865">
    <property type="entry name" value="OXIDOREDUCTASE-RELATED"/>
    <property type="match status" value="1"/>
</dbReference>
<comment type="caution">
    <text evidence="2">The sequence shown here is derived from an EMBL/GenBank/DDBJ whole genome shotgun (WGS) entry which is preliminary data.</text>
</comment>
<keyword evidence="2" id="KW-0503">Monooxygenase</keyword>
<keyword evidence="2" id="KW-0560">Oxidoreductase</keyword>
<dbReference type="Gene3D" id="3.30.9.10">
    <property type="entry name" value="D-Amino Acid Oxidase, subunit A, domain 2"/>
    <property type="match status" value="1"/>
</dbReference>
<organism evidence="2 3">
    <name type="scientific">Streptomyces fildesensis</name>
    <dbReference type="NCBI Taxonomy" id="375757"/>
    <lineage>
        <taxon>Bacteria</taxon>
        <taxon>Bacillati</taxon>
        <taxon>Actinomycetota</taxon>
        <taxon>Actinomycetes</taxon>
        <taxon>Kitasatosporales</taxon>
        <taxon>Streptomycetaceae</taxon>
        <taxon>Streptomyces</taxon>
    </lineage>
</organism>
<feature type="domain" description="FAD-binding" evidence="1">
    <location>
        <begin position="4"/>
        <end position="322"/>
    </location>
</feature>
<dbReference type="InterPro" id="IPR036188">
    <property type="entry name" value="FAD/NAD-bd_sf"/>
</dbReference>
<keyword evidence="3" id="KW-1185">Reference proteome</keyword>
<proteinExistence type="predicted"/>
<name>A0ABW8CJW3_9ACTN</name>
<dbReference type="Pfam" id="PF01494">
    <property type="entry name" value="FAD_binding_3"/>
    <property type="match status" value="1"/>
</dbReference>